<dbReference type="EMBL" id="VTDN01000025">
    <property type="protein sequence ID" value="MEB5477940.1"/>
    <property type="molecule type" value="Genomic_DNA"/>
</dbReference>
<dbReference type="InterPro" id="IPR011049">
    <property type="entry name" value="Serralysin-like_metalloprot_C"/>
</dbReference>
<feature type="domain" description="Trimeric autotransporter adhesin YadA-like head" evidence="1">
    <location>
        <begin position="236"/>
        <end position="262"/>
    </location>
</feature>
<dbReference type="InterPro" id="IPR008640">
    <property type="entry name" value="Adhesin_Head_dom"/>
</dbReference>
<feature type="domain" description="Trimeric autotransporter adhesin YadA-like head" evidence="1">
    <location>
        <begin position="300"/>
        <end position="322"/>
    </location>
</feature>
<evidence type="ECO:0000313" key="5">
    <source>
        <dbReference type="Proteomes" id="UP001339883"/>
    </source>
</evidence>
<feature type="domain" description="Trimeric autotransporter adhesin YadA-like head" evidence="1">
    <location>
        <begin position="180"/>
        <end position="204"/>
    </location>
</feature>
<feature type="domain" description="Trimeric autotransporter adhesin YadA-like head" evidence="1">
    <location>
        <begin position="208"/>
        <end position="232"/>
    </location>
</feature>
<dbReference type="Pfam" id="PF05662">
    <property type="entry name" value="YadA_stalk"/>
    <property type="match status" value="1"/>
</dbReference>
<feature type="domain" description="ESPR" evidence="3">
    <location>
        <begin position="1"/>
        <end position="38"/>
    </location>
</feature>
<evidence type="ECO:0000259" key="3">
    <source>
        <dbReference type="Pfam" id="PF13018"/>
    </source>
</evidence>
<dbReference type="CDD" id="cd12820">
    <property type="entry name" value="LbR_YadA-like"/>
    <property type="match status" value="1"/>
</dbReference>
<evidence type="ECO:0000259" key="1">
    <source>
        <dbReference type="Pfam" id="PF05658"/>
    </source>
</evidence>
<dbReference type="RefSeq" id="WP_325776345.1">
    <property type="nucleotide sequence ID" value="NZ_VTDN01000025.1"/>
</dbReference>
<comment type="caution">
    <text evidence="4">The sequence shown here is derived from an EMBL/GenBank/DDBJ whole genome shotgun (WGS) entry which is preliminary data.</text>
</comment>
<protein>
    <submittedName>
        <fullName evidence="4">Uncharacterized protein</fullName>
    </submittedName>
</protein>
<feature type="non-terminal residue" evidence="4">
    <location>
        <position position="516"/>
    </location>
</feature>
<evidence type="ECO:0000313" key="4">
    <source>
        <dbReference type="EMBL" id="MEB5477940.1"/>
    </source>
</evidence>
<feature type="domain" description="Trimeric autotransporter adhesin YadA-like stalk" evidence="2">
    <location>
        <begin position="366"/>
        <end position="402"/>
    </location>
</feature>
<dbReference type="Proteomes" id="UP001339883">
    <property type="component" value="Unassembled WGS sequence"/>
</dbReference>
<accession>A0ABU6DW38</accession>
<sequence>MNKIYRIVWNASLGAWVAVSELAKTKTKTKTIGSVSLVTAMIVFSPAAFAEVGTSGGTGSGTAISTCTTDALQAKSGTYATNIAIGCGATTAGSQRSVAIGDSATTASDGNSQSVAIGSVANASGDQSVALGNNVNATGNSSVAIGGDDINKVRNNSAMSSSYKTITGVSLPGGYPNTTASGGAATAIGVTAQATGNFSTAVGMASNATGDASLALGPTALASGTGSLALGPVSKATQSGSVAIGINSVSKGTNSTAIGSGSSSTTGSQANGDYATAIGGLAVAEANATAIGTNSSAQNGGTAIGINSSATKAGGVAIGSDSVSTIDKGVSGYDPITGVASVDTTGVWKSTNAAVSVGNGSTVTRQITGVAAGTNDQDAVNVAQLKLTKTYTDNVGTTTATALGGGSTLSSSGISAPSYTITSTDTTPTTYNNVGSALAALNTEVVKPISFAANSGSTVSKKLGETLTIKGTGTKTDDQYNTSNVKTTTDSDGNIVVGIDKNASFDTITTGNSVLS</sequence>
<dbReference type="InterPro" id="IPR008635">
    <property type="entry name" value="Coiled_stalk_dom"/>
</dbReference>
<gene>
    <name evidence="4" type="ORF">I2F25_13005</name>
</gene>
<name>A0ABU6DW38_9GAMM</name>
<feature type="domain" description="Trimeric autotransporter adhesin YadA-like head" evidence="1">
    <location>
        <begin position="113"/>
        <end position="134"/>
    </location>
</feature>
<dbReference type="Gene3D" id="1.20.5.170">
    <property type="match status" value="1"/>
</dbReference>
<keyword evidence="5" id="KW-1185">Reference proteome</keyword>
<organism evidence="4 5">
    <name type="scientific">Acinetobacter pollinis</name>
    <dbReference type="NCBI Taxonomy" id="2605270"/>
    <lineage>
        <taxon>Bacteria</taxon>
        <taxon>Pseudomonadati</taxon>
        <taxon>Pseudomonadota</taxon>
        <taxon>Gammaproteobacteria</taxon>
        <taxon>Moraxellales</taxon>
        <taxon>Moraxellaceae</taxon>
        <taxon>Acinetobacter</taxon>
    </lineage>
</organism>
<dbReference type="Pfam" id="PF05658">
    <property type="entry name" value="YadA_head"/>
    <property type="match status" value="6"/>
</dbReference>
<evidence type="ECO:0000259" key="2">
    <source>
        <dbReference type="Pfam" id="PF05662"/>
    </source>
</evidence>
<dbReference type="Pfam" id="PF13018">
    <property type="entry name" value="ESPR"/>
    <property type="match status" value="1"/>
</dbReference>
<dbReference type="InterPro" id="IPR024973">
    <property type="entry name" value="ESPR"/>
</dbReference>
<dbReference type="Gene3D" id="2.150.10.10">
    <property type="entry name" value="Serralysin-like metalloprotease, C-terminal"/>
    <property type="match status" value="2"/>
</dbReference>
<dbReference type="SUPFAM" id="SSF101967">
    <property type="entry name" value="Adhesin YadA, collagen-binding domain"/>
    <property type="match status" value="2"/>
</dbReference>
<feature type="domain" description="Trimeric autotransporter adhesin YadA-like head" evidence="1">
    <location>
        <begin position="266"/>
        <end position="280"/>
    </location>
</feature>
<reference evidence="4 5" key="1">
    <citation type="submission" date="2019-08" db="EMBL/GenBank/DDBJ databases">
        <title>Five species of Acinetobacter isolated from floral nectar and animal pollinators.</title>
        <authorList>
            <person name="Hendry T.A."/>
        </authorList>
    </citation>
    <scope>NUCLEOTIDE SEQUENCE [LARGE SCALE GENOMIC DNA]</scope>
    <source>
        <strain evidence="4 5">MD18.27</strain>
    </source>
</reference>
<proteinExistence type="predicted"/>